<dbReference type="Gene3D" id="3.40.50.410">
    <property type="entry name" value="von Willebrand factor, type A domain"/>
    <property type="match status" value="1"/>
</dbReference>
<evidence type="ECO:0000313" key="2">
    <source>
        <dbReference type="EMBL" id="KKK72914.1"/>
    </source>
</evidence>
<organism evidence="2">
    <name type="scientific">marine sediment metagenome</name>
    <dbReference type="NCBI Taxonomy" id="412755"/>
    <lineage>
        <taxon>unclassified sequences</taxon>
        <taxon>metagenomes</taxon>
        <taxon>ecological metagenomes</taxon>
    </lineage>
</organism>
<proteinExistence type="predicted"/>
<evidence type="ECO:0000256" key="1">
    <source>
        <dbReference type="SAM" id="MobiDB-lite"/>
    </source>
</evidence>
<dbReference type="SUPFAM" id="SSF53300">
    <property type="entry name" value="vWA-like"/>
    <property type="match status" value="1"/>
</dbReference>
<feature type="region of interest" description="Disordered" evidence="1">
    <location>
        <begin position="1"/>
        <end position="23"/>
    </location>
</feature>
<gene>
    <name evidence="2" type="ORF">LCGC14_2899110</name>
</gene>
<reference evidence="2" key="1">
    <citation type="journal article" date="2015" name="Nature">
        <title>Complex archaea that bridge the gap between prokaryotes and eukaryotes.</title>
        <authorList>
            <person name="Spang A."/>
            <person name="Saw J.H."/>
            <person name="Jorgensen S.L."/>
            <person name="Zaremba-Niedzwiedzka K."/>
            <person name="Martijn J."/>
            <person name="Lind A.E."/>
            <person name="van Eijk R."/>
            <person name="Schleper C."/>
            <person name="Guy L."/>
            <person name="Ettema T.J."/>
        </authorList>
    </citation>
    <scope>NUCLEOTIDE SEQUENCE</scope>
</reference>
<accession>A0A0F9A2V2</accession>
<dbReference type="InterPro" id="IPR036465">
    <property type="entry name" value="vWFA_dom_sf"/>
</dbReference>
<name>A0A0F9A2V2_9ZZZZ</name>
<sequence>MPLVNFDTEPGLVKQPSPKAPKIKKEPKAHIGFILDESSSMVSVWQDTIDGFNYYIGELRKEVPNTNVTFATFVADKFKLRGEDKPIDEILPLNTKSYTPFGSTPLVDSVIELIISIQQRVNLNPELKPIIVIQTDGEENSSKLYDMLDLHNRIQKKRKEGWKFILLTCGFDSNRLASKMGIDPDMSIQYGKGKTREAFKLTAQITTKSAKGGEVVFSLEDKRRLK</sequence>
<comment type="caution">
    <text evidence="2">The sequence shown here is derived from an EMBL/GenBank/DDBJ whole genome shotgun (WGS) entry which is preliminary data.</text>
</comment>
<dbReference type="AlphaFoldDB" id="A0A0F9A2V2"/>
<evidence type="ECO:0008006" key="3">
    <source>
        <dbReference type="Google" id="ProtNLM"/>
    </source>
</evidence>
<dbReference type="EMBL" id="LAZR01057018">
    <property type="protein sequence ID" value="KKK72914.1"/>
    <property type="molecule type" value="Genomic_DNA"/>
</dbReference>
<protein>
    <recommendedName>
        <fullName evidence="3">VWFA domain-containing protein</fullName>
    </recommendedName>
</protein>